<dbReference type="InterPro" id="IPR001810">
    <property type="entry name" value="F-box_dom"/>
</dbReference>
<dbReference type="InterPro" id="IPR032675">
    <property type="entry name" value="LRR_dom_sf"/>
</dbReference>
<dbReference type="SUPFAM" id="SSF81383">
    <property type="entry name" value="F-box domain"/>
    <property type="match status" value="1"/>
</dbReference>
<feature type="domain" description="F-box" evidence="2">
    <location>
        <begin position="36"/>
        <end position="75"/>
    </location>
</feature>
<evidence type="ECO:0000259" key="3">
    <source>
        <dbReference type="Pfam" id="PF08387"/>
    </source>
</evidence>
<dbReference type="InterPro" id="IPR055302">
    <property type="entry name" value="F-box_dom-containing"/>
</dbReference>
<gene>
    <name evidence="5" type="ORF">C2845_PM07G05200</name>
</gene>
<dbReference type="AlphaFoldDB" id="A0A3L6STY2"/>
<evidence type="ECO:0000259" key="2">
    <source>
        <dbReference type="Pfam" id="PF00646"/>
    </source>
</evidence>
<reference evidence="6" key="1">
    <citation type="journal article" date="2019" name="Nat. Commun.">
        <title>The genome of broomcorn millet.</title>
        <authorList>
            <person name="Zou C."/>
            <person name="Miki D."/>
            <person name="Li D."/>
            <person name="Tang Q."/>
            <person name="Xiao L."/>
            <person name="Rajput S."/>
            <person name="Deng P."/>
            <person name="Jia W."/>
            <person name="Huang R."/>
            <person name="Zhang M."/>
            <person name="Sun Y."/>
            <person name="Hu J."/>
            <person name="Fu X."/>
            <person name="Schnable P.S."/>
            <person name="Li F."/>
            <person name="Zhang H."/>
            <person name="Feng B."/>
            <person name="Zhu X."/>
            <person name="Liu R."/>
            <person name="Schnable J.C."/>
            <person name="Zhu J.-K."/>
            <person name="Zhang H."/>
        </authorList>
    </citation>
    <scope>NUCLEOTIDE SEQUENCE [LARGE SCALE GENOMIC DNA]</scope>
</reference>
<proteinExistence type="predicted"/>
<dbReference type="Gene3D" id="3.80.10.10">
    <property type="entry name" value="Ribonuclease Inhibitor"/>
    <property type="match status" value="1"/>
</dbReference>
<dbReference type="Pfam" id="PF08387">
    <property type="entry name" value="FBD"/>
    <property type="match status" value="1"/>
</dbReference>
<evidence type="ECO:0000313" key="5">
    <source>
        <dbReference type="EMBL" id="RLN25530.1"/>
    </source>
</evidence>
<dbReference type="InterPro" id="IPR006566">
    <property type="entry name" value="FBD"/>
</dbReference>
<evidence type="ECO:0000313" key="6">
    <source>
        <dbReference type="Proteomes" id="UP000275267"/>
    </source>
</evidence>
<dbReference type="PANTHER" id="PTHR32141">
    <property type="match status" value="1"/>
</dbReference>
<dbReference type="Pfam" id="PF24758">
    <property type="entry name" value="LRR_At5g56370"/>
    <property type="match status" value="2"/>
</dbReference>
<dbReference type="Proteomes" id="UP000275267">
    <property type="component" value="Unassembled WGS sequence"/>
</dbReference>
<sequence>MGVVTRAQAKRRKSHHPDGEKPPPRGGRGAGGADLISLLPDEIMGSIISLLPTEQGARTQILSSRWRSLWRSAPLNLGTSGIGGIFSKAVVSRILSEHQGVGRRFSVPPFILADDSATLDGWLRSPALDHLQELDFSFHPFILSRPLMPHSALRFSSTLRVAAFGFCKFPDNAAHQLQFPNLQHLALTSVTISEETLRAMLAGCPALDKFVLRYILGSSPGPQVPPSVLHFLSNIRIAEFGSCQFPKGIVHQVHFPNLRSLVLETVTISEGSLHAMLSGCPALNSLTLGYSCGFRQFKINSLKLKYVEMYFRGSHADRLQELIVENAPCLETLHHQGPYEDNMHISIISAPKLKILGRLADNISRLELGTTIFKTHIAGKNTQRHCSQGRIECLDHHLKKLWISYYSGKRPHVEFAKFFVLNAGVLESLVLDFDPDKKVSGRWIENQRRQLRPEKRTSIGAQIDFTFRDCSSYLHDG</sequence>
<feature type="region of interest" description="Disordered" evidence="1">
    <location>
        <begin position="1"/>
        <end position="32"/>
    </location>
</feature>
<dbReference type="InterPro" id="IPR036047">
    <property type="entry name" value="F-box-like_dom_sf"/>
</dbReference>
<feature type="domain" description="F-box/LRR-repeat protein 15/At3g58940/PEG3-like LRR" evidence="4">
    <location>
        <begin position="119"/>
        <end position="213"/>
    </location>
</feature>
<keyword evidence="6" id="KW-1185">Reference proteome</keyword>
<name>A0A3L6STY2_PANMI</name>
<protein>
    <submittedName>
        <fullName evidence="5">Uncharacterized protein</fullName>
    </submittedName>
</protein>
<dbReference type="CDD" id="cd22160">
    <property type="entry name" value="F-box_AtFBL13-like"/>
    <property type="match status" value="1"/>
</dbReference>
<evidence type="ECO:0000256" key="1">
    <source>
        <dbReference type="SAM" id="MobiDB-lite"/>
    </source>
</evidence>
<accession>A0A3L6STY2</accession>
<feature type="domain" description="F-box/LRR-repeat protein 15/At3g58940/PEG3-like LRR" evidence="4">
    <location>
        <begin position="221"/>
        <end position="379"/>
    </location>
</feature>
<dbReference type="PANTHER" id="PTHR32141:SF160">
    <property type="entry name" value="F-BOX DOMAIN-CONTAINING PROTEIN"/>
    <property type="match status" value="1"/>
</dbReference>
<dbReference type="OrthoDB" id="615168at2759"/>
<dbReference type="EMBL" id="PQIB02000004">
    <property type="protein sequence ID" value="RLN25530.1"/>
    <property type="molecule type" value="Genomic_DNA"/>
</dbReference>
<dbReference type="InterPro" id="IPR055411">
    <property type="entry name" value="LRR_FXL15/At3g58940/PEG3-like"/>
</dbReference>
<evidence type="ECO:0000259" key="4">
    <source>
        <dbReference type="Pfam" id="PF24758"/>
    </source>
</evidence>
<feature type="domain" description="FBD" evidence="3">
    <location>
        <begin position="391"/>
        <end position="431"/>
    </location>
</feature>
<dbReference type="InterPro" id="IPR053781">
    <property type="entry name" value="F-box_AtFBL13-like"/>
</dbReference>
<comment type="caution">
    <text evidence="5">The sequence shown here is derived from an EMBL/GenBank/DDBJ whole genome shotgun (WGS) entry which is preliminary data.</text>
</comment>
<dbReference type="STRING" id="4540.A0A3L6STY2"/>
<dbReference type="Pfam" id="PF00646">
    <property type="entry name" value="F-box"/>
    <property type="match status" value="1"/>
</dbReference>
<organism evidence="5 6">
    <name type="scientific">Panicum miliaceum</name>
    <name type="common">Proso millet</name>
    <name type="synonym">Broomcorn millet</name>
    <dbReference type="NCBI Taxonomy" id="4540"/>
    <lineage>
        <taxon>Eukaryota</taxon>
        <taxon>Viridiplantae</taxon>
        <taxon>Streptophyta</taxon>
        <taxon>Embryophyta</taxon>
        <taxon>Tracheophyta</taxon>
        <taxon>Spermatophyta</taxon>
        <taxon>Magnoliopsida</taxon>
        <taxon>Liliopsida</taxon>
        <taxon>Poales</taxon>
        <taxon>Poaceae</taxon>
        <taxon>PACMAD clade</taxon>
        <taxon>Panicoideae</taxon>
        <taxon>Panicodae</taxon>
        <taxon>Paniceae</taxon>
        <taxon>Panicinae</taxon>
        <taxon>Panicum</taxon>
        <taxon>Panicum sect. Panicum</taxon>
    </lineage>
</organism>
<dbReference type="SUPFAM" id="SSF52047">
    <property type="entry name" value="RNI-like"/>
    <property type="match status" value="1"/>
</dbReference>